<dbReference type="InterPro" id="IPR036388">
    <property type="entry name" value="WH-like_DNA-bd_sf"/>
</dbReference>
<reference evidence="9" key="2">
    <citation type="submission" date="2025-08" db="UniProtKB">
        <authorList>
            <consortium name="Ensembl"/>
        </authorList>
    </citation>
    <scope>IDENTIFICATION</scope>
</reference>
<evidence type="ECO:0000256" key="5">
    <source>
        <dbReference type="ARBA" id="ARBA00023242"/>
    </source>
</evidence>
<dbReference type="PANTHER" id="PTHR13962">
    <property type="entry name" value="FORKHEAD BOX PROTEIN N3-LIKE PROTEIN-RELATED"/>
    <property type="match status" value="1"/>
</dbReference>
<feature type="region of interest" description="Disordered" evidence="7">
    <location>
        <begin position="186"/>
        <end position="213"/>
    </location>
</feature>
<feature type="region of interest" description="Disordered" evidence="7">
    <location>
        <begin position="559"/>
        <end position="699"/>
    </location>
</feature>
<organism evidence="9 10">
    <name type="scientific">Ciona intestinalis</name>
    <name type="common">Transparent sea squirt</name>
    <name type="synonym">Ascidia intestinalis</name>
    <dbReference type="NCBI Taxonomy" id="7719"/>
    <lineage>
        <taxon>Eukaryota</taxon>
        <taxon>Metazoa</taxon>
        <taxon>Chordata</taxon>
        <taxon>Tunicata</taxon>
        <taxon>Ascidiacea</taxon>
        <taxon>Phlebobranchia</taxon>
        <taxon>Cionidae</taxon>
        <taxon>Ciona</taxon>
    </lineage>
</organism>
<comment type="subcellular location">
    <subcellularLocation>
        <location evidence="1 6">Nucleus</location>
    </subcellularLocation>
</comment>
<evidence type="ECO:0000313" key="9">
    <source>
        <dbReference type="Ensembl" id="ENSCINP00000002081.3"/>
    </source>
</evidence>
<accession>F7AFW8</accession>
<feature type="region of interest" description="Disordered" evidence="7">
    <location>
        <begin position="519"/>
        <end position="545"/>
    </location>
</feature>
<feature type="compositionally biased region" description="Acidic residues" evidence="7">
    <location>
        <begin position="532"/>
        <end position="545"/>
    </location>
</feature>
<dbReference type="HOGENOM" id="CLU_371695_0_0_1"/>
<evidence type="ECO:0000313" key="10">
    <source>
        <dbReference type="Proteomes" id="UP000008144"/>
    </source>
</evidence>
<dbReference type="SMART" id="SM00339">
    <property type="entry name" value="FH"/>
    <property type="match status" value="1"/>
</dbReference>
<feature type="compositionally biased region" description="Basic residues" evidence="7">
    <location>
        <begin position="587"/>
        <end position="597"/>
    </location>
</feature>
<evidence type="ECO:0000256" key="6">
    <source>
        <dbReference type="PROSITE-ProRule" id="PRU00089"/>
    </source>
</evidence>
<sequence>MMPPNTNDISVPSSEDNKKMPPVVNQSYPSATAVQTNAAVNPNSNALEKPNLLDLLKNSTKADIFKTIGNRIVIPICLAKKNEEESLRVPSLTKDSKNTTFRIAVSSSRTSVIKQESTTSFNQPPRVTTVGKIQRSPYKIAPSMQLHSRRNETQNSMPIIPQRDSNDYGDLNKFMNSVSSDLGMGCDDKDSVISSNESGPLDSSLASLPSLPGMEQEDNDLTCLSWLSENNTDLIRAIRKCNPDDPGISLSGDESEDNQDLNKSIFTAKSRVNERSSPGRYNASEFEYNPMSKPPYSFSCLIFMAVEDSVEKRLPVKEIYSWVCKHFPYFKTAPSGWKNSIRHNLSLNRCFKKAEIPNKRKETVKGSLWCIDPAYRPNLVQALKRSPFYPYLHPNGIGQPLSLNNLANLLPGVETGRVPSWSPNTPADSTLWADPDMASAALNLMGLRRNDSSPTQRPSNIRNTLKDIFRDADWNAAVGYRQRLDSEESVGSETLVIRDPSEDHSYIRTQSKDEVTRCVTPESEKSAPDAAYEFETEDDGLGEDDDDVIIDDMMVVMEDVKVEGSDDEKSENEEPSLFDSGFGSMKSFRHKSGKKRKSKEDLQVVSKSRKTSKSPGTKSGKSLQGKSRTKKSVKSKNKKLKVRIAKEGVKQVNKKSTPVKRSRKISDADSGKDSPQTKSLRFNPSNYHTRSSGHKLLGQDAALSRKRLISGRASDEEEEEIKLAAGSLLRLAGLFSSPSGGRSLRSKP</sequence>
<feature type="DNA-binding region" description="Fork-head" evidence="6">
    <location>
        <begin position="293"/>
        <end position="381"/>
    </location>
</feature>
<feature type="domain" description="Fork-head" evidence="8">
    <location>
        <begin position="293"/>
        <end position="381"/>
    </location>
</feature>
<dbReference type="GO" id="GO:0006355">
    <property type="term" value="P:regulation of DNA-templated transcription"/>
    <property type="evidence" value="ECO:0000318"/>
    <property type="project" value="GO_Central"/>
</dbReference>
<evidence type="ECO:0000256" key="7">
    <source>
        <dbReference type="SAM" id="MobiDB-lite"/>
    </source>
</evidence>
<evidence type="ECO:0000259" key="8">
    <source>
        <dbReference type="PROSITE" id="PS50039"/>
    </source>
</evidence>
<dbReference type="GeneTree" id="ENSGT00940000166774"/>
<proteinExistence type="predicted"/>
<dbReference type="InterPro" id="IPR047119">
    <property type="entry name" value="FOXN2/3-like"/>
</dbReference>
<dbReference type="SUPFAM" id="SSF46785">
    <property type="entry name" value="Winged helix' DNA-binding domain"/>
    <property type="match status" value="1"/>
</dbReference>
<feature type="compositionally biased region" description="Polar residues" evidence="7">
    <location>
        <begin position="673"/>
        <end position="690"/>
    </location>
</feature>
<keyword evidence="3 6" id="KW-0238">DNA-binding</keyword>
<feature type="compositionally biased region" description="Acidic residues" evidence="7">
    <location>
        <begin position="565"/>
        <end position="576"/>
    </location>
</feature>
<dbReference type="Gene3D" id="1.10.10.10">
    <property type="entry name" value="Winged helix-like DNA-binding domain superfamily/Winged helix DNA-binding domain"/>
    <property type="match status" value="1"/>
</dbReference>
<dbReference type="GO" id="GO:0000987">
    <property type="term" value="F:cis-regulatory region sequence-specific DNA binding"/>
    <property type="evidence" value="ECO:0000318"/>
    <property type="project" value="GO_Central"/>
</dbReference>
<feature type="compositionally biased region" description="Low complexity" evidence="7">
    <location>
        <begin position="613"/>
        <end position="622"/>
    </location>
</feature>
<reference evidence="10" key="1">
    <citation type="journal article" date="2002" name="Science">
        <title>The draft genome of Ciona intestinalis: insights into chordate and vertebrate origins.</title>
        <authorList>
            <person name="Dehal P."/>
            <person name="Satou Y."/>
            <person name="Campbell R.K."/>
            <person name="Chapman J."/>
            <person name="Degnan B."/>
            <person name="De Tomaso A."/>
            <person name="Davidson B."/>
            <person name="Di Gregorio A."/>
            <person name="Gelpke M."/>
            <person name="Goodstein D.M."/>
            <person name="Harafuji N."/>
            <person name="Hastings K.E."/>
            <person name="Ho I."/>
            <person name="Hotta K."/>
            <person name="Huang W."/>
            <person name="Kawashima T."/>
            <person name="Lemaire P."/>
            <person name="Martinez D."/>
            <person name="Meinertzhagen I.A."/>
            <person name="Necula S."/>
            <person name="Nonaka M."/>
            <person name="Putnam N."/>
            <person name="Rash S."/>
            <person name="Saiga H."/>
            <person name="Satake M."/>
            <person name="Terry A."/>
            <person name="Yamada L."/>
            <person name="Wang H.G."/>
            <person name="Awazu S."/>
            <person name="Azumi K."/>
            <person name="Boore J."/>
            <person name="Branno M."/>
            <person name="Chin-Bow S."/>
            <person name="DeSantis R."/>
            <person name="Doyle S."/>
            <person name="Francino P."/>
            <person name="Keys D.N."/>
            <person name="Haga S."/>
            <person name="Hayashi H."/>
            <person name="Hino K."/>
            <person name="Imai K.S."/>
            <person name="Inaba K."/>
            <person name="Kano S."/>
            <person name="Kobayashi K."/>
            <person name="Kobayashi M."/>
            <person name="Lee B.I."/>
            <person name="Makabe K.W."/>
            <person name="Manohar C."/>
            <person name="Matassi G."/>
            <person name="Medina M."/>
            <person name="Mochizuki Y."/>
            <person name="Mount S."/>
            <person name="Morishita T."/>
            <person name="Miura S."/>
            <person name="Nakayama A."/>
            <person name="Nishizaka S."/>
            <person name="Nomoto H."/>
            <person name="Ohta F."/>
            <person name="Oishi K."/>
            <person name="Rigoutsos I."/>
            <person name="Sano M."/>
            <person name="Sasaki A."/>
            <person name="Sasakura Y."/>
            <person name="Shoguchi E."/>
            <person name="Shin-i T."/>
            <person name="Spagnuolo A."/>
            <person name="Stainier D."/>
            <person name="Suzuki M.M."/>
            <person name="Tassy O."/>
            <person name="Takatori N."/>
            <person name="Tokuoka M."/>
            <person name="Yagi K."/>
            <person name="Yoshizaki F."/>
            <person name="Wada S."/>
            <person name="Zhang C."/>
            <person name="Hyatt P.D."/>
            <person name="Larimer F."/>
            <person name="Detter C."/>
            <person name="Doggett N."/>
            <person name="Glavina T."/>
            <person name="Hawkins T."/>
            <person name="Richardson P."/>
            <person name="Lucas S."/>
            <person name="Kohara Y."/>
            <person name="Levine M."/>
            <person name="Satoh N."/>
            <person name="Rokhsar D.S."/>
        </authorList>
    </citation>
    <scope>NUCLEOTIDE SEQUENCE [LARGE SCALE GENOMIC DNA]</scope>
</reference>
<dbReference type="InParanoid" id="F7AFW8"/>
<keyword evidence="5 6" id="KW-0539">Nucleus</keyword>
<keyword evidence="2" id="KW-0805">Transcription regulation</keyword>
<name>F7AFW8_CIOIN</name>
<dbReference type="Ensembl" id="ENSCINT00000002081.3">
    <property type="protein sequence ID" value="ENSCINP00000002081.3"/>
    <property type="gene ID" value="ENSCING00000001109.3"/>
</dbReference>
<feature type="compositionally biased region" description="Basic residues" evidence="7">
    <location>
        <begin position="627"/>
        <end position="643"/>
    </location>
</feature>
<dbReference type="InterPro" id="IPR030456">
    <property type="entry name" value="TF_fork_head_CS_2"/>
</dbReference>
<dbReference type="STRING" id="7719.ENSCINP00000002081"/>
<dbReference type="PANTHER" id="PTHR13962:SF22">
    <property type="entry name" value="FORKHEAD BOX PROTEIN N3-LIKE PROTEIN"/>
    <property type="match status" value="1"/>
</dbReference>
<feature type="compositionally biased region" description="Low complexity" evidence="7">
    <location>
        <begin position="200"/>
        <end position="212"/>
    </location>
</feature>
<dbReference type="OMA" id="WADPDMA"/>
<keyword evidence="4" id="KW-0804">Transcription</keyword>
<evidence type="ECO:0000256" key="3">
    <source>
        <dbReference type="ARBA" id="ARBA00023125"/>
    </source>
</evidence>
<protein>
    <recommendedName>
        <fullName evidence="8">Fork-head domain-containing protein</fullName>
    </recommendedName>
</protein>
<dbReference type="PROSITE" id="PS00658">
    <property type="entry name" value="FORK_HEAD_2"/>
    <property type="match status" value="1"/>
</dbReference>
<dbReference type="InterPro" id="IPR036390">
    <property type="entry name" value="WH_DNA-bd_sf"/>
</dbReference>
<keyword evidence="10" id="KW-1185">Reference proteome</keyword>
<evidence type="ECO:0000256" key="1">
    <source>
        <dbReference type="ARBA" id="ARBA00004123"/>
    </source>
</evidence>
<dbReference type="GO" id="GO:0005634">
    <property type="term" value="C:nucleus"/>
    <property type="evidence" value="ECO:0000318"/>
    <property type="project" value="GO_Central"/>
</dbReference>
<dbReference type="PRINTS" id="PR00053">
    <property type="entry name" value="FORKHEAD"/>
</dbReference>
<feature type="compositionally biased region" description="Polar residues" evidence="7">
    <location>
        <begin position="1"/>
        <end position="14"/>
    </location>
</feature>
<dbReference type="GO" id="GO:0003700">
    <property type="term" value="F:DNA-binding transcription factor activity"/>
    <property type="evidence" value="ECO:0000318"/>
    <property type="project" value="GO_Central"/>
</dbReference>
<accession>A0A1W5BKQ8</accession>
<evidence type="ECO:0000256" key="4">
    <source>
        <dbReference type="ARBA" id="ARBA00023163"/>
    </source>
</evidence>
<feature type="region of interest" description="Disordered" evidence="7">
    <location>
        <begin position="1"/>
        <end position="24"/>
    </location>
</feature>
<reference evidence="9" key="3">
    <citation type="submission" date="2025-09" db="UniProtKB">
        <authorList>
            <consortium name="Ensembl"/>
        </authorList>
    </citation>
    <scope>IDENTIFICATION</scope>
</reference>
<dbReference type="Pfam" id="PF00250">
    <property type="entry name" value="Forkhead"/>
    <property type="match status" value="1"/>
</dbReference>
<dbReference type="PROSITE" id="PS50039">
    <property type="entry name" value="FORK_HEAD_3"/>
    <property type="match status" value="1"/>
</dbReference>
<dbReference type="AlphaFoldDB" id="F7AFW8"/>
<feature type="region of interest" description="Disordered" evidence="7">
    <location>
        <begin position="145"/>
        <end position="168"/>
    </location>
</feature>
<evidence type="ECO:0000256" key="2">
    <source>
        <dbReference type="ARBA" id="ARBA00023015"/>
    </source>
</evidence>
<dbReference type="Proteomes" id="UP000008144">
    <property type="component" value="Unassembled WGS sequence"/>
</dbReference>
<dbReference type="InterPro" id="IPR001766">
    <property type="entry name" value="Fork_head_dom"/>
</dbReference>